<dbReference type="OrthoDB" id="1179726at2"/>
<dbReference type="eggNOG" id="ENOG5033AVW">
    <property type="taxonomic scope" value="Bacteria"/>
</dbReference>
<reference evidence="2 3" key="1">
    <citation type="submission" date="2013-09" db="EMBL/GenBank/DDBJ databases">
        <authorList>
            <person name="Zeng Z."/>
            <person name="Chen C."/>
        </authorList>
    </citation>
    <scope>NUCLEOTIDE SEQUENCE [LARGE SCALE GENOMIC DNA]</scope>
    <source>
        <strain evidence="2 3">GH29-5</strain>
    </source>
</reference>
<name>A0A0A2MEV8_9FLAO</name>
<protein>
    <submittedName>
        <fullName evidence="2">Membrane protein</fullName>
    </submittedName>
</protein>
<dbReference type="Proteomes" id="UP000030121">
    <property type="component" value="Unassembled WGS sequence"/>
</dbReference>
<keyword evidence="3" id="KW-1185">Reference proteome</keyword>
<evidence type="ECO:0000256" key="1">
    <source>
        <dbReference type="SAM" id="Phobius"/>
    </source>
</evidence>
<keyword evidence="1" id="KW-0472">Membrane</keyword>
<organism evidence="2 3">
    <name type="scientific">Flavobacterium suncheonense GH29-5 = DSM 17707</name>
    <dbReference type="NCBI Taxonomy" id="1121899"/>
    <lineage>
        <taxon>Bacteria</taxon>
        <taxon>Pseudomonadati</taxon>
        <taxon>Bacteroidota</taxon>
        <taxon>Flavobacteriia</taxon>
        <taxon>Flavobacteriales</taxon>
        <taxon>Flavobacteriaceae</taxon>
        <taxon>Flavobacterium</taxon>
    </lineage>
</organism>
<gene>
    <name evidence="2" type="ORF">Q764_01495</name>
</gene>
<evidence type="ECO:0000313" key="3">
    <source>
        <dbReference type="Proteomes" id="UP000030121"/>
    </source>
</evidence>
<keyword evidence="1" id="KW-0812">Transmembrane</keyword>
<dbReference type="STRING" id="1121899.GCA_000430025_01167"/>
<accession>A0A0A2MEV8</accession>
<sequence length="62" mass="7493">MFSTGQLYFALFFVIAFVSVMIYVYRKDLSLHRIHYKGSLWILFFFLLFIGILFIIKAYLKE</sequence>
<dbReference type="AlphaFoldDB" id="A0A0A2MEV8"/>
<dbReference type="EMBL" id="JRLW01000001">
    <property type="protein sequence ID" value="KGO90819.1"/>
    <property type="molecule type" value="Genomic_DNA"/>
</dbReference>
<dbReference type="RefSeq" id="WP_026979917.1">
    <property type="nucleotide sequence ID" value="NZ_AUCZ01000004.1"/>
</dbReference>
<comment type="caution">
    <text evidence="2">The sequence shown here is derived from an EMBL/GenBank/DDBJ whole genome shotgun (WGS) entry which is preliminary data.</text>
</comment>
<feature type="transmembrane region" description="Helical" evidence="1">
    <location>
        <begin position="6"/>
        <end position="26"/>
    </location>
</feature>
<evidence type="ECO:0000313" key="2">
    <source>
        <dbReference type="EMBL" id="KGO90819.1"/>
    </source>
</evidence>
<proteinExistence type="predicted"/>
<keyword evidence="1" id="KW-1133">Transmembrane helix</keyword>
<feature type="transmembrane region" description="Helical" evidence="1">
    <location>
        <begin position="38"/>
        <end position="60"/>
    </location>
</feature>